<gene>
    <name evidence="13" type="ORF">GCM10020369_69600</name>
</gene>
<evidence type="ECO:0000259" key="12">
    <source>
        <dbReference type="Pfam" id="PF23539"/>
    </source>
</evidence>
<dbReference type="Proteomes" id="UP001501676">
    <property type="component" value="Unassembled WGS sequence"/>
</dbReference>
<evidence type="ECO:0000256" key="1">
    <source>
        <dbReference type="ARBA" id="ARBA00000085"/>
    </source>
</evidence>
<feature type="transmembrane region" description="Helical" evidence="9">
    <location>
        <begin position="167"/>
        <end position="185"/>
    </location>
</feature>
<dbReference type="EMBL" id="BAAAYN010000049">
    <property type="protein sequence ID" value="GAA3395671.1"/>
    <property type="molecule type" value="Genomic_DNA"/>
</dbReference>
<comment type="catalytic activity">
    <reaction evidence="1">
        <text>ATP + protein L-histidine = ADP + protein N-phospho-L-histidine.</text>
        <dbReference type="EC" id="2.7.13.3"/>
    </reaction>
</comment>
<evidence type="ECO:0000259" key="10">
    <source>
        <dbReference type="Pfam" id="PF02518"/>
    </source>
</evidence>
<dbReference type="InterPro" id="IPR036890">
    <property type="entry name" value="HATPase_C_sf"/>
</dbReference>
<organism evidence="13 14">
    <name type="scientific">Cryptosporangium minutisporangium</name>
    <dbReference type="NCBI Taxonomy" id="113569"/>
    <lineage>
        <taxon>Bacteria</taxon>
        <taxon>Bacillati</taxon>
        <taxon>Actinomycetota</taxon>
        <taxon>Actinomycetes</taxon>
        <taxon>Cryptosporangiales</taxon>
        <taxon>Cryptosporangiaceae</taxon>
        <taxon>Cryptosporangium</taxon>
    </lineage>
</organism>
<keyword evidence="9" id="KW-1133">Transmembrane helix</keyword>
<dbReference type="InterPro" id="IPR055558">
    <property type="entry name" value="DUF7134"/>
</dbReference>
<evidence type="ECO:0000259" key="11">
    <source>
        <dbReference type="Pfam" id="PF07730"/>
    </source>
</evidence>
<dbReference type="Pfam" id="PF07730">
    <property type="entry name" value="HisKA_3"/>
    <property type="match status" value="1"/>
</dbReference>
<dbReference type="SUPFAM" id="SSF55874">
    <property type="entry name" value="ATPase domain of HSP90 chaperone/DNA topoisomerase II/histidine kinase"/>
    <property type="match status" value="1"/>
</dbReference>
<evidence type="ECO:0000256" key="2">
    <source>
        <dbReference type="ARBA" id="ARBA00012438"/>
    </source>
</evidence>
<keyword evidence="8" id="KW-0902">Two-component regulatory system</keyword>
<keyword evidence="14" id="KW-1185">Reference proteome</keyword>
<keyword evidence="5" id="KW-0547">Nucleotide-binding</keyword>
<dbReference type="InterPro" id="IPR011712">
    <property type="entry name" value="Sig_transdc_His_kin_sub3_dim/P"/>
</dbReference>
<evidence type="ECO:0000256" key="6">
    <source>
        <dbReference type="ARBA" id="ARBA00022777"/>
    </source>
</evidence>
<feature type="transmembrane region" description="Helical" evidence="9">
    <location>
        <begin position="138"/>
        <end position="155"/>
    </location>
</feature>
<dbReference type="Gene3D" id="1.20.5.1930">
    <property type="match status" value="1"/>
</dbReference>
<feature type="domain" description="DUF7134" evidence="12">
    <location>
        <begin position="39"/>
        <end position="189"/>
    </location>
</feature>
<evidence type="ECO:0000313" key="14">
    <source>
        <dbReference type="Proteomes" id="UP001501676"/>
    </source>
</evidence>
<evidence type="ECO:0000256" key="9">
    <source>
        <dbReference type="SAM" id="Phobius"/>
    </source>
</evidence>
<evidence type="ECO:0000256" key="4">
    <source>
        <dbReference type="ARBA" id="ARBA00022679"/>
    </source>
</evidence>
<dbReference type="PANTHER" id="PTHR24421:SF10">
    <property type="entry name" value="NITRATE_NITRITE SENSOR PROTEIN NARQ"/>
    <property type="match status" value="1"/>
</dbReference>
<keyword evidence="9" id="KW-0812">Transmembrane</keyword>
<dbReference type="CDD" id="cd16917">
    <property type="entry name" value="HATPase_UhpB-NarQ-NarX-like"/>
    <property type="match status" value="1"/>
</dbReference>
<dbReference type="InterPro" id="IPR003594">
    <property type="entry name" value="HATPase_dom"/>
</dbReference>
<evidence type="ECO:0000256" key="3">
    <source>
        <dbReference type="ARBA" id="ARBA00022553"/>
    </source>
</evidence>
<accession>A0ABP6TAH2</accession>
<reference evidence="14" key="1">
    <citation type="journal article" date="2019" name="Int. J. Syst. Evol. Microbiol.">
        <title>The Global Catalogue of Microorganisms (GCM) 10K type strain sequencing project: providing services to taxonomists for standard genome sequencing and annotation.</title>
        <authorList>
            <consortium name="The Broad Institute Genomics Platform"/>
            <consortium name="The Broad Institute Genome Sequencing Center for Infectious Disease"/>
            <person name="Wu L."/>
            <person name="Ma J."/>
        </authorList>
    </citation>
    <scope>NUCLEOTIDE SEQUENCE [LARGE SCALE GENOMIC DNA]</scope>
    <source>
        <strain evidence="14">JCM 9458</strain>
    </source>
</reference>
<dbReference type="Pfam" id="PF23539">
    <property type="entry name" value="DUF7134"/>
    <property type="match status" value="1"/>
</dbReference>
<proteinExistence type="predicted"/>
<protein>
    <recommendedName>
        <fullName evidence="2">histidine kinase</fullName>
        <ecNumber evidence="2">2.7.13.3</ecNumber>
    </recommendedName>
</protein>
<feature type="transmembrane region" description="Helical" evidence="9">
    <location>
        <begin position="75"/>
        <end position="90"/>
    </location>
</feature>
<name>A0ABP6TAH2_9ACTN</name>
<comment type="caution">
    <text evidence="13">The sequence shown here is derived from an EMBL/GenBank/DDBJ whole genome shotgun (WGS) entry which is preliminary data.</text>
</comment>
<dbReference type="EC" id="2.7.13.3" evidence="2"/>
<keyword evidence="9" id="KW-0472">Membrane</keyword>
<evidence type="ECO:0000313" key="13">
    <source>
        <dbReference type="EMBL" id="GAA3395671.1"/>
    </source>
</evidence>
<feature type="domain" description="Histidine kinase/HSP90-like ATPase" evidence="10">
    <location>
        <begin position="318"/>
        <end position="405"/>
    </location>
</feature>
<keyword evidence="3" id="KW-0597">Phosphoprotein</keyword>
<dbReference type="PANTHER" id="PTHR24421">
    <property type="entry name" value="NITRATE/NITRITE SENSOR PROTEIN NARX-RELATED"/>
    <property type="match status" value="1"/>
</dbReference>
<dbReference type="Pfam" id="PF02518">
    <property type="entry name" value="HATPase_c"/>
    <property type="match status" value="1"/>
</dbReference>
<dbReference type="GO" id="GO:0016301">
    <property type="term" value="F:kinase activity"/>
    <property type="evidence" value="ECO:0007669"/>
    <property type="project" value="UniProtKB-KW"/>
</dbReference>
<dbReference type="InterPro" id="IPR050482">
    <property type="entry name" value="Sensor_HK_TwoCompSys"/>
</dbReference>
<keyword evidence="7" id="KW-0067">ATP-binding</keyword>
<keyword evidence="6 13" id="KW-0418">Kinase</keyword>
<keyword evidence="4" id="KW-0808">Transferase</keyword>
<sequence>MTRSGLMPTRVGPGYRRPVTSALRRMVRSPRTDDAVLRAVDVVVAAFYVGIYVFFTSLGQENSANDQLYYSGPPWLGWMIAVAVGAPIVVRRRWPEAAWAVSCAALTAATALHLTLEPWGAAAITLYTVALRSSWRRALGALGITLLAVTAALSLTPDATVEGTFTVIVYVWMVNGGAWVAGVIVRERRAAAAERSQRVAEQTLAEERLQIARELHDVVAHSMTLIAVQAGVANHVIAERPEAAQDALRVIESTSRSAMTDIRRLLGVLRTPDAEFAPAPGLAEVPALVEQATAGGVRVDLRLRVDARHYSDAAQLVAYRVVQEGLTNVVKHAGPTTCRVELSEVDDVLRILVEDDGAAGRGSAAEGGGHGLAGLRERVGLYGGTLEAGPRDEGGFRVVASLPVRS</sequence>
<feature type="transmembrane region" description="Helical" evidence="9">
    <location>
        <begin position="35"/>
        <end position="55"/>
    </location>
</feature>
<feature type="domain" description="Signal transduction histidine kinase subgroup 3 dimerisation and phosphoacceptor" evidence="11">
    <location>
        <begin position="207"/>
        <end position="273"/>
    </location>
</feature>
<evidence type="ECO:0000256" key="8">
    <source>
        <dbReference type="ARBA" id="ARBA00023012"/>
    </source>
</evidence>
<evidence type="ECO:0000256" key="7">
    <source>
        <dbReference type="ARBA" id="ARBA00022840"/>
    </source>
</evidence>
<dbReference type="Gene3D" id="3.30.565.10">
    <property type="entry name" value="Histidine kinase-like ATPase, C-terminal domain"/>
    <property type="match status" value="1"/>
</dbReference>
<evidence type="ECO:0000256" key="5">
    <source>
        <dbReference type="ARBA" id="ARBA00022741"/>
    </source>
</evidence>